<reference evidence="12 13" key="1">
    <citation type="submission" date="2024-01" db="EMBL/GenBank/DDBJ databases">
        <title>Comparative genomics of Cryptococcus and Kwoniella reveals pathogenesis evolution and contrasting modes of karyotype evolution via chromosome fusion or intercentromeric recombination.</title>
        <authorList>
            <person name="Coelho M.A."/>
            <person name="David-Palma M."/>
            <person name="Shea T."/>
            <person name="Bowers K."/>
            <person name="McGinley-Smith S."/>
            <person name="Mohammad A.W."/>
            <person name="Gnirke A."/>
            <person name="Yurkov A.M."/>
            <person name="Nowrousian M."/>
            <person name="Sun S."/>
            <person name="Cuomo C.A."/>
            <person name="Heitman J."/>
        </authorList>
    </citation>
    <scope>NUCLEOTIDE SEQUENCE [LARGE SCALE GENOMIC DNA]</scope>
    <source>
        <strain evidence="12">CBS 11374</strain>
    </source>
</reference>
<dbReference type="InterPro" id="IPR012476">
    <property type="entry name" value="GLE1"/>
</dbReference>
<dbReference type="PANTHER" id="PTHR12960:SF0">
    <property type="entry name" value="MRNA EXPORT FACTOR GLE1"/>
    <property type="match status" value="1"/>
</dbReference>
<organism evidence="12 13">
    <name type="scientific">Kwoniella shivajii</name>
    <dbReference type="NCBI Taxonomy" id="564305"/>
    <lineage>
        <taxon>Eukaryota</taxon>
        <taxon>Fungi</taxon>
        <taxon>Dikarya</taxon>
        <taxon>Basidiomycota</taxon>
        <taxon>Agaricomycotina</taxon>
        <taxon>Tremellomycetes</taxon>
        <taxon>Tremellales</taxon>
        <taxon>Cryptococcaceae</taxon>
        <taxon>Kwoniella</taxon>
    </lineage>
</organism>
<evidence type="ECO:0000256" key="9">
    <source>
        <dbReference type="ARBA" id="ARBA00026227"/>
    </source>
</evidence>
<evidence type="ECO:0000256" key="3">
    <source>
        <dbReference type="ARBA" id="ARBA00022448"/>
    </source>
</evidence>
<keyword evidence="3" id="KW-0813">Transport</keyword>
<evidence type="ECO:0000256" key="10">
    <source>
        <dbReference type="ARBA" id="ARBA00029983"/>
    </source>
</evidence>
<evidence type="ECO:0000256" key="2">
    <source>
        <dbReference type="ARBA" id="ARBA00011056"/>
    </source>
</evidence>
<evidence type="ECO:0000256" key="8">
    <source>
        <dbReference type="ARBA" id="ARBA00023242"/>
    </source>
</evidence>
<feature type="compositionally biased region" description="Polar residues" evidence="11">
    <location>
        <begin position="28"/>
        <end position="37"/>
    </location>
</feature>
<keyword evidence="6" id="KW-0811">Translocation</keyword>
<gene>
    <name evidence="12" type="ORF">IL334_001576</name>
</gene>
<name>A0ABZ1CS96_9TREE</name>
<accession>A0ABZ1CS96</accession>
<dbReference type="Proteomes" id="UP001329825">
    <property type="component" value="Chromosome 2"/>
</dbReference>
<dbReference type="Gene3D" id="1.25.40.510">
    <property type="entry name" value="GLE1-like"/>
    <property type="match status" value="1"/>
</dbReference>
<comment type="similarity">
    <text evidence="2">Belongs to the GLE1 family.</text>
</comment>
<evidence type="ECO:0000256" key="4">
    <source>
        <dbReference type="ARBA" id="ARBA00022816"/>
    </source>
</evidence>
<sequence length="656" mass="74525">MKFALEDSSDSESVSSLDYSISSDEEITNSPLRNPRSSLGRDILQAYDTSSDELDSEDEVNIGLDDEWDVVKTKAREQPSWREKKDKSYVSLFLPYCLEISELEKHNDKLIRATSAIQVTKRDKGKGKVKPLSSLSYKLLTPKKQMNLRVEGATGEREDQYDLWLKTADQEAWRDGQQQASERRGEIRNIASNARARLKTQEDDRLAKEAEELRKMLEGMSVRQGQEEEEIERQFKEREKKLWDDIDAAIKEVERREAELAAATVAAARRQKEQEAARVAEAEKLALAQKAEAERRAREEAEKQRQDQLAKEEEEKRQLAQRQEEESKAKVAEEKDKTGSDWNKWVERQRWMKTNIIEPLKADRAARTALRPGMRLMTRGLGQVVNSRESIVRVSNDLHAILVQQLPSPPSPSSAVVLDENIPKTYAYLLSHLAKALIKQAESEVNAKADAAFPLARIVMGLLLRGHGALGEILFTRFVKKCPWVIPFYPNRPVNQSREEYEKSTGRGSDESLAEYISRMAGICTLYFAILQTPLSSIIPTISAAPPTPSQLENLIIPALRFPSAWTWLALALKDPLPILPPIAHLVSSWIEITAHEAVRVYGRGQMGKVWEVIEREGLSEGKIKGDSEAARQRLRLMLESWRRGEVQLPSGRIWD</sequence>
<keyword evidence="7" id="KW-0906">Nuclear pore complex</keyword>
<dbReference type="InterPro" id="IPR038506">
    <property type="entry name" value="GLE1-like_sf"/>
</dbReference>
<keyword evidence="4" id="KW-0509">mRNA transport</keyword>
<evidence type="ECO:0000256" key="11">
    <source>
        <dbReference type="SAM" id="MobiDB-lite"/>
    </source>
</evidence>
<protein>
    <recommendedName>
        <fullName evidence="9">mRNA export factor GLE1</fullName>
    </recommendedName>
    <alternativeName>
        <fullName evidence="10">Nucleoporin GLE1</fullName>
    </alternativeName>
</protein>
<evidence type="ECO:0000256" key="7">
    <source>
        <dbReference type="ARBA" id="ARBA00023132"/>
    </source>
</evidence>
<dbReference type="PANTHER" id="PTHR12960">
    <property type="entry name" value="GLE-1-RELATED"/>
    <property type="match status" value="1"/>
</dbReference>
<keyword evidence="8" id="KW-0539">Nucleus</keyword>
<proteinExistence type="inferred from homology"/>
<keyword evidence="5" id="KW-0653">Protein transport</keyword>
<comment type="subcellular location">
    <subcellularLocation>
        <location evidence="1">Nucleus</location>
        <location evidence="1">Nuclear pore complex</location>
    </subcellularLocation>
</comment>
<evidence type="ECO:0000313" key="13">
    <source>
        <dbReference type="Proteomes" id="UP001329825"/>
    </source>
</evidence>
<evidence type="ECO:0000256" key="1">
    <source>
        <dbReference type="ARBA" id="ARBA00004567"/>
    </source>
</evidence>
<feature type="compositionally biased region" description="Low complexity" evidence="11">
    <location>
        <begin position="11"/>
        <end position="22"/>
    </location>
</feature>
<evidence type="ECO:0000313" key="12">
    <source>
        <dbReference type="EMBL" id="WRT64642.1"/>
    </source>
</evidence>
<feature type="region of interest" description="Disordered" evidence="11">
    <location>
        <begin position="296"/>
        <end position="339"/>
    </location>
</feature>
<evidence type="ECO:0000256" key="5">
    <source>
        <dbReference type="ARBA" id="ARBA00022927"/>
    </source>
</evidence>
<evidence type="ECO:0000256" key="6">
    <source>
        <dbReference type="ARBA" id="ARBA00023010"/>
    </source>
</evidence>
<feature type="region of interest" description="Disordered" evidence="11">
    <location>
        <begin position="1"/>
        <end position="41"/>
    </location>
</feature>
<dbReference type="GeneID" id="87953707"/>
<dbReference type="EMBL" id="CP141882">
    <property type="protein sequence ID" value="WRT64642.1"/>
    <property type="molecule type" value="Genomic_DNA"/>
</dbReference>
<keyword evidence="13" id="KW-1185">Reference proteome</keyword>
<dbReference type="Pfam" id="PF07817">
    <property type="entry name" value="GLE1"/>
    <property type="match status" value="1"/>
</dbReference>
<dbReference type="RefSeq" id="XP_062789382.1">
    <property type="nucleotide sequence ID" value="XM_062933331.1"/>
</dbReference>